<evidence type="ECO:0000256" key="4">
    <source>
        <dbReference type="ARBA" id="ARBA00022692"/>
    </source>
</evidence>
<accession>A0A9P0D0L3</accession>
<dbReference type="AlphaFoldDB" id="A0A9P0D0L3"/>
<dbReference type="GO" id="GO:0007165">
    <property type="term" value="P:signal transduction"/>
    <property type="evidence" value="ECO:0007669"/>
    <property type="project" value="UniProtKB-KW"/>
</dbReference>
<dbReference type="GO" id="GO:0005549">
    <property type="term" value="F:odorant binding"/>
    <property type="evidence" value="ECO:0007669"/>
    <property type="project" value="InterPro"/>
</dbReference>
<sequence>MTLYRNKKTIRELFNNTKDTFWTPSETKNIKRSQKLGTFLKNFYFKCVVLCITSTVIKPFVLGEGASSYTKYKPDYVPRYFFLILEDIACTAALLSMLCLDVVILTLLMMTEVQFQILNNKLSNLFHFDSGKEVYYQQVLHKRIKEYVDHQNFLIKFLARFSRIFSVTTLFFLGDIILTMCMRMYIISSDNTHINYRIEALFHLIAGLNEIIFCYSIPAQALMDQANEISNSAYLSNWYEYPADAKCILQIMIRDQKKIEITAGGYVMIDLKMFMAAVKTIISYCMFLRTMGLANN</sequence>
<protein>
    <submittedName>
        <fullName evidence="11">Uncharacterized protein</fullName>
    </submittedName>
</protein>
<dbReference type="GO" id="GO:0005886">
    <property type="term" value="C:plasma membrane"/>
    <property type="evidence" value="ECO:0007669"/>
    <property type="project" value="UniProtKB-SubCell"/>
</dbReference>
<evidence type="ECO:0000256" key="7">
    <source>
        <dbReference type="ARBA" id="ARBA00023136"/>
    </source>
</evidence>
<reference evidence="11" key="1">
    <citation type="submission" date="2022-01" db="EMBL/GenBank/DDBJ databases">
        <authorList>
            <person name="King R."/>
        </authorList>
    </citation>
    <scope>NUCLEOTIDE SEQUENCE</scope>
</reference>
<keyword evidence="5" id="KW-0552">Olfaction</keyword>
<feature type="transmembrane region" description="Helical" evidence="10">
    <location>
        <begin position="81"/>
        <end position="108"/>
    </location>
</feature>
<proteinExistence type="predicted"/>
<evidence type="ECO:0000256" key="1">
    <source>
        <dbReference type="ARBA" id="ARBA00004651"/>
    </source>
</evidence>
<evidence type="ECO:0000256" key="6">
    <source>
        <dbReference type="ARBA" id="ARBA00022989"/>
    </source>
</evidence>
<dbReference type="PANTHER" id="PTHR21137:SF35">
    <property type="entry name" value="ODORANT RECEPTOR 19A-RELATED"/>
    <property type="match status" value="1"/>
</dbReference>
<evidence type="ECO:0000256" key="2">
    <source>
        <dbReference type="ARBA" id="ARBA00022475"/>
    </source>
</evidence>
<comment type="subcellular location">
    <subcellularLocation>
        <location evidence="1">Cell membrane</location>
        <topology evidence="1">Multi-pass membrane protein</topology>
    </subcellularLocation>
</comment>
<evidence type="ECO:0000256" key="10">
    <source>
        <dbReference type="SAM" id="Phobius"/>
    </source>
</evidence>
<dbReference type="InterPro" id="IPR004117">
    <property type="entry name" value="7tm6_olfct_rcpt"/>
</dbReference>
<feature type="transmembrane region" description="Helical" evidence="10">
    <location>
        <begin position="164"/>
        <end position="186"/>
    </location>
</feature>
<evidence type="ECO:0000313" key="12">
    <source>
        <dbReference type="Proteomes" id="UP001153636"/>
    </source>
</evidence>
<name>A0A9P0D0L3_9CUCU</name>
<dbReference type="PANTHER" id="PTHR21137">
    <property type="entry name" value="ODORANT RECEPTOR"/>
    <property type="match status" value="1"/>
</dbReference>
<dbReference type="EMBL" id="OV651816">
    <property type="protein sequence ID" value="CAH1109663.1"/>
    <property type="molecule type" value="Genomic_DNA"/>
</dbReference>
<dbReference type="Pfam" id="PF02949">
    <property type="entry name" value="7tm_6"/>
    <property type="match status" value="1"/>
</dbReference>
<keyword evidence="7 10" id="KW-0472">Membrane</keyword>
<evidence type="ECO:0000256" key="8">
    <source>
        <dbReference type="ARBA" id="ARBA00023170"/>
    </source>
</evidence>
<keyword evidence="3" id="KW-0716">Sensory transduction</keyword>
<dbReference type="GO" id="GO:0004984">
    <property type="term" value="F:olfactory receptor activity"/>
    <property type="evidence" value="ECO:0007669"/>
    <property type="project" value="InterPro"/>
</dbReference>
<evidence type="ECO:0000256" key="9">
    <source>
        <dbReference type="ARBA" id="ARBA00023224"/>
    </source>
</evidence>
<keyword evidence="12" id="KW-1185">Reference proteome</keyword>
<keyword evidence="8" id="KW-0675">Receptor</keyword>
<gene>
    <name evidence="11" type="ORF">PSYICH_LOCUS10259</name>
</gene>
<dbReference type="OrthoDB" id="6759486at2759"/>
<evidence type="ECO:0000256" key="5">
    <source>
        <dbReference type="ARBA" id="ARBA00022725"/>
    </source>
</evidence>
<keyword evidence="6 10" id="KW-1133">Transmembrane helix</keyword>
<evidence type="ECO:0000256" key="3">
    <source>
        <dbReference type="ARBA" id="ARBA00022606"/>
    </source>
</evidence>
<keyword evidence="9" id="KW-0807">Transducer</keyword>
<organism evidence="11 12">
    <name type="scientific">Psylliodes chrysocephalus</name>
    <dbReference type="NCBI Taxonomy" id="3402493"/>
    <lineage>
        <taxon>Eukaryota</taxon>
        <taxon>Metazoa</taxon>
        <taxon>Ecdysozoa</taxon>
        <taxon>Arthropoda</taxon>
        <taxon>Hexapoda</taxon>
        <taxon>Insecta</taxon>
        <taxon>Pterygota</taxon>
        <taxon>Neoptera</taxon>
        <taxon>Endopterygota</taxon>
        <taxon>Coleoptera</taxon>
        <taxon>Polyphaga</taxon>
        <taxon>Cucujiformia</taxon>
        <taxon>Chrysomeloidea</taxon>
        <taxon>Chrysomelidae</taxon>
        <taxon>Galerucinae</taxon>
        <taxon>Alticini</taxon>
        <taxon>Psylliodes</taxon>
    </lineage>
</organism>
<evidence type="ECO:0000313" key="11">
    <source>
        <dbReference type="EMBL" id="CAH1109663.1"/>
    </source>
</evidence>
<dbReference type="Proteomes" id="UP001153636">
    <property type="component" value="Chromosome 4"/>
</dbReference>
<keyword evidence="2" id="KW-1003">Cell membrane</keyword>
<keyword evidence="4 10" id="KW-0812">Transmembrane</keyword>